<keyword evidence="2" id="KW-1185">Reference proteome</keyword>
<gene>
    <name evidence="1" type="ORF">TWF696_009007</name>
</gene>
<dbReference type="EMBL" id="JAVHNQ010000008">
    <property type="protein sequence ID" value="KAK6340683.1"/>
    <property type="molecule type" value="Genomic_DNA"/>
</dbReference>
<comment type="caution">
    <text evidence="1">The sequence shown here is derived from an EMBL/GenBank/DDBJ whole genome shotgun (WGS) entry which is preliminary data.</text>
</comment>
<protein>
    <submittedName>
        <fullName evidence="1">Uncharacterized protein</fullName>
    </submittedName>
</protein>
<evidence type="ECO:0000313" key="1">
    <source>
        <dbReference type="EMBL" id="KAK6340683.1"/>
    </source>
</evidence>
<proteinExistence type="predicted"/>
<name>A0AAV9UJE2_9PEZI</name>
<accession>A0AAV9UJE2</accession>
<dbReference type="Proteomes" id="UP001375240">
    <property type="component" value="Unassembled WGS sequence"/>
</dbReference>
<dbReference type="AlphaFoldDB" id="A0AAV9UJE2"/>
<sequence>MEGMKPAFLDGISTISIQIGKLGDLVDEVRNAESTVQDLVTDLKETVQQLANLKDFINRSNLSAGYRDDCERSLHGLGVEINRLKNLIDSLFIKIHQQNPILRATCRFHFTRGGYNKQVREQILRTHQKMTVIRQEMSLDTSLNRQQSSQNQLQIATEARRTDASNIRREYSRFAREVTIEERRMTYVVPQTPRSSENSAVEERRSSRIATICFREVCAQGMESMSPELISELEAPSICAWESVCSRIFQGDTPCEEP</sequence>
<evidence type="ECO:0000313" key="2">
    <source>
        <dbReference type="Proteomes" id="UP001375240"/>
    </source>
</evidence>
<reference evidence="1 2" key="1">
    <citation type="submission" date="2019-10" db="EMBL/GenBank/DDBJ databases">
        <authorList>
            <person name="Palmer J.M."/>
        </authorList>
    </citation>
    <scope>NUCLEOTIDE SEQUENCE [LARGE SCALE GENOMIC DNA]</scope>
    <source>
        <strain evidence="1 2">TWF696</strain>
    </source>
</reference>
<organism evidence="1 2">
    <name type="scientific">Orbilia brochopaga</name>
    <dbReference type="NCBI Taxonomy" id="3140254"/>
    <lineage>
        <taxon>Eukaryota</taxon>
        <taxon>Fungi</taxon>
        <taxon>Dikarya</taxon>
        <taxon>Ascomycota</taxon>
        <taxon>Pezizomycotina</taxon>
        <taxon>Orbiliomycetes</taxon>
        <taxon>Orbiliales</taxon>
        <taxon>Orbiliaceae</taxon>
        <taxon>Orbilia</taxon>
    </lineage>
</organism>